<dbReference type="AlphaFoldDB" id="A0A382DFC3"/>
<keyword evidence="1" id="KW-0489">Methyltransferase</keyword>
<accession>A0A382DFC3</accession>
<dbReference type="InterPro" id="IPR004398">
    <property type="entry name" value="RNA_MeTrfase_RsmD"/>
</dbReference>
<dbReference type="PANTHER" id="PTHR43542:SF1">
    <property type="entry name" value="METHYLTRANSFERASE"/>
    <property type="match status" value="1"/>
</dbReference>
<sequence length="186" mass="20447">MAIRVTGGIHKGRRIGSPKGGPGIRPTTDRVKLAIFSIIGADAVQGKKVLDLFACTGALGIDAISRGAQSAYFVEKVQRNCSLIRDNLTRLGIGDLGMVEKSDCLKFLEREKEDFELVFLDPPFEEANWDKLMNSLGRERFIAQGGVVVAEHKASFVLEQSYGGINRFSEKRYGDSKVSFYEVVDG</sequence>
<organism evidence="4">
    <name type="scientific">marine metagenome</name>
    <dbReference type="NCBI Taxonomy" id="408172"/>
    <lineage>
        <taxon>unclassified sequences</taxon>
        <taxon>metagenomes</taxon>
        <taxon>ecological metagenomes</taxon>
    </lineage>
</organism>
<dbReference type="PIRSF" id="PIRSF004553">
    <property type="entry name" value="CHP00095"/>
    <property type="match status" value="1"/>
</dbReference>
<dbReference type="EMBL" id="UINC01038956">
    <property type="protein sequence ID" value="SVB36732.1"/>
    <property type="molecule type" value="Genomic_DNA"/>
</dbReference>
<dbReference type="Gene3D" id="3.40.50.150">
    <property type="entry name" value="Vaccinia Virus protein VP39"/>
    <property type="match status" value="1"/>
</dbReference>
<evidence type="ECO:0000313" key="4">
    <source>
        <dbReference type="EMBL" id="SVB36732.1"/>
    </source>
</evidence>
<proteinExistence type="predicted"/>
<dbReference type="CDD" id="cd02440">
    <property type="entry name" value="AdoMet_MTases"/>
    <property type="match status" value="1"/>
</dbReference>
<dbReference type="GO" id="GO:0008168">
    <property type="term" value="F:methyltransferase activity"/>
    <property type="evidence" value="ECO:0007669"/>
    <property type="project" value="UniProtKB-KW"/>
</dbReference>
<evidence type="ECO:0000256" key="1">
    <source>
        <dbReference type="ARBA" id="ARBA00022603"/>
    </source>
</evidence>
<gene>
    <name evidence="4" type="ORF">METZ01_LOCUS189586</name>
</gene>
<protein>
    <recommendedName>
        <fullName evidence="5">16S rRNA (Guanine(966)-N(2))-methyltransferase RsmD</fullName>
    </recommendedName>
</protein>
<dbReference type="SUPFAM" id="SSF53335">
    <property type="entry name" value="S-adenosyl-L-methionine-dependent methyltransferases"/>
    <property type="match status" value="1"/>
</dbReference>
<dbReference type="GO" id="GO:0003676">
    <property type="term" value="F:nucleic acid binding"/>
    <property type="evidence" value="ECO:0007669"/>
    <property type="project" value="InterPro"/>
</dbReference>
<dbReference type="InterPro" id="IPR002052">
    <property type="entry name" value="DNA_methylase_N6_adenine_CS"/>
</dbReference>
<dbReference type="Pfam" id="PF03602">
    <property type="entry name" value="Cons_hypoth95"/>
    <property type="match status" value="1"/>
</dbReference>
<evidence type="ECO:0008006" key="5">
    <source>
        <dbReference type="Google" id="ProtNLM"/>
    </source>
</evidence>
<dbReference type="GO" id="GO:0031167">
    <property type="term" value="P:rRNA methylation"/>
    <property type="evidence" value="ECO:0007669"/>
    <property type="project" value="InterPro"/>
</dbReference>
<evidence type="ECO:0000256" key="2">
    <source>
        <dbReference type="ARBA" id="ARBA00022679"/>
    </source>
</evidence>
<keyword evidence="2" id="KW-0808">Transferase</keyword>
<dbReference type="InterPro" id="IPR029063">
    <property type="entry name" value="SAM-dependent_MTases_sf"/>
</dbReference>
<dbReference type="PROSITE" id="PS00092">
    <property type="entry name" value="N6_MTASE"/>
    <property type="match status" value="1"/>
</dbReference>
<feature type="region of interest" description="Disordered" evidence="3">
    <location>
        <begin position="1"/>
        <end position="26"/>
    </location>
</feature>
<evidence type="ECO:0000256" key="3">
    <source>
        <dbReference type="SAM" id="MobiDB-lite"/>
    </source>
</evidence>
<dbReference type="PANTHER" id="PTHR43542">
    <property type="entry name" value="METHYLTRANSFERASE"/>
    <property type="match status" value="1"/>
</dbReference>
<name>A0A382DFC3_9ZZZZ</name>
<reference evidence="4" key="1">
    <citation type="submission" date="2018-05" db="EMBL/GenBank/DDBJ databases">
        <authorList>
            <person name="Lanie J.A."/>
            <person name="Ng W.-L."/>
            <person name="Kazmierczak K.M."/>
            <person name="Andrzejewski T.M."/>
            <person name="Davidsen T.M."/>
            <person name="Wayne K.J."/>
            <person name="Tettelin H."/>
            <person name="Glass J.I."/>
            <person name="Rusch D."/>
            <person name="Podicherti R."/>
            <person name="Tsui H.-C.T."/>
            <person name="Winkler M.E."/>
        </authorList>
    </citation>
    <scope>NUCLEOTIDE SEQUENCE</scope>
</reference>
<dbReference type="NCBIfam" id="TIGR00095">
    <property type="entry name" value="16S rRNA (guanine(966)-N(2))-methyltransferase RsmD"/>
    <property type="match status" value="1"/>
</dbReference>